<evidence type="ECO:0000256" key="7">
    <source>
        <dbReference type="ARBA" id="ARBA00023277"/>
    </source>
</evidence>
<organism evidence="13 14">
    <name type="scientific">Zasmidium cellare ATCC 36951</name>
    <dbReference type="NCBI Taxonomy" id="1080233"/>
    <lineage>
        <taxon>Eukaryota</taxon>
        <taxon>Fungi</taxon>
        <taxon>Dikarya</taxon>
        <taxon>Ascomycota</taxon>
        <taxon>Pezizomycotina</taxon>
        <taxon>Dothideomycetes</taxon>
        <taxon>Dothideomycetidae</taxon>
        <taxon>Mycosphaerellales</taxon>
        <taxon>Mycosphaerellaceae</taxon>
        <taxon>Zasmidium</taxon>
    </lineage>
</organism>
<dbReference type="GO" id="GO:0031505">
    <property type="term" value="P:fungal-type cell wall organization"/>
    <property type="evidence" value="ECO:0007669"/>
    <property type="project" value="TreeGrafter"/>
</dbReference>
<proteinExistence type="inferred from homology"/>
<dbReference type="GO" id="GO:0009277">
    <property type="term" value="C:fungal-type cell wall"/>
    <property type="evidence" value="ECO:0007669"/>
    <property type="project" value="TreeGrafter"/>
</dbReference>
<evidence type="ECO:0000256" key="4">
    <source>
        <dbReference type="ARBA" id="ARBA00022525"/>
    </source>
</evidence>
<dbReference type="InterPro" id="IPR005556">
    <property type="entry name" value="SUN"/>
</dbReference>
<accession>A0A6A6CVS2</accession>
<evidence type="ECO:0000313" key="14">
    <source>
        <dbReference type="Proteomes" id="UP000799537"/>
    </source>
</evidence>
<evidence type="ECO:0000256" key="11">
    <source>
        <dbReference type="SAM" id="MobiDB-lite"/>
    </source>
</evidence>
<comment type="similarity">
    <text evidence="2">Belongs to the SUN family.</text>
</comment>
<dbReference type="OrthoDB" id="5339822at2759"/>
<name>A0A6A6CVS2_ZASCE</name>
<keyword evidence="7" id="KW-0119">Carbohydrate metabolism</keyword>
<dbReference type="GO" id="GO:0016798">
    <property type="term" value="F:hydrolase activity, acting on glycosyl bonds"/>
    <property type="evidence" value="ECO:0007669"/>
    <property type="project" value="UniProtKB-KW"/>
</dbReference>
<dbReference type="AlphaFoldDB" id="A0A6A6CVS2"/>
<feature type="compositionally biased region" description="Basic residues" evidence="11">
    <location>
        <begin position="19"/>
        <end position="31"/>
    </location>
</feature>
<evidence type="ECO:0000256" key="12">
    <source>
        <dbReference type="SAM" id="SignalP"/>
    </source>
</evidence>
<dbReference type="GO" id="GO:0009986">
    <property type="term" value="C:cell surface"/>
    <property type="evidence" value="ECO:0007669"/>
    <property type="project" value="TreeGrafter"/>
</dbReference>
<keyword evidence="8" id="KW-0326">Glycosidase</keyword>
<feature type="compositionally biased region" description="Low complexity" evidence="11">
    <location>
        <begin position="93"/>
        <end position="161"/>
    </location>
</feature>
<feature type="signal peptide" evidence="12">
    <location>
        <begin position="1"/>
        <end position="16"/>
    </location>
</feature>
<dbReference type="PANTHER" id="PTHR31316">
    <property type="entry name" value="BETA-GLUCOSIDASE-LIKE PROTEIN NCA3, MITOCHONDRIAL-RELATED"/>
    <property type="match status" value="1"/>
</dbReference>
<keyword evidence="4" id="KW-0964">Secreted</keyword>
<feature type="chain" id="PRO_5025542833" evidence="12">
    <location>
        <begin position="17"/>
        <end position="440"/>
    </location>
</feature>
<keyword evidence="6 13" id="KW-0378">Hydrolase</keyword>
<dbReference type="EMBL" id="ML993587">
    <property type="protein sequence ID" value="KAF2169889.1"/>
    <property type="molecule type" value="Genomic_DNA"/>
</dbReference>
<dbReference type="InterPro" id="IPR051526">
    <property type="entry name" value="Beta-Glucosidase_SUN"/>
</dbReference>
<evidence type="ECO:0000256" key="5">
    <source>
        <dbReference type="ARBA" id="ARBA00022729"/>
    </source>
</evidence>
<comment type="subcellular location">
    <subcellularLocation>
        <location evidence="1">Secreted</location>
        <location evidence="1">Cell wall</location>
    </subcellularLocation>
</comment>
<evidence type="ECO:0000256" key="2">
    <source>
        <dbReference type="ARBA" id="ARBA00010579"/>
    </source>
</evidence>
<dbReference type="PANTHER" id="PTHR31316:SF0">
    <property type="entry name" value="SECRETED BETA-GLUCOSIDASE SIM1-RELATED"/>
    <property type="match status" value="1"/>
</dbReference>
<keyword evidence="3" id="KW-0134">Cell wall</keyword>
<keyword evidence="5 12" id="KW-0732">Signal</keyword>
<keyword evidence="9" id="KW-0961">Cell wall biogenesis/degradation</keyword>
<evidence type="ECO:0000256" key="9">
    <source>
        <dbReference type="ARBA" id="ARBA00023316"/>
    </source>
</evidence>
<evidence type="ECO:0000313" key="13">
    <source>
        <dbReference type="EMBL" id="KAF2169889.1"/>
    </source>
</evidence>
<evidence type="ECO:0000256" key="8">
    <source>
        <dbReference type="ARBA" id="ARBA00023295"/>
    </source>
</evidence>
<reference evidence="13" key="1">
    <citation type="journal article" date="2020" name="Stud. Mycol.">
        <title>101 Dothideomycetes genomes: a test case for predicting lifestyles and emergence of pathogens.</title>
        <authorList>
            <person name="Haridas S."/>
            <person name="Albert R."/>
            <person name="Binder M."/>
            <person name="Bloem J."/>
            <person name="Labutti K."/>
            <person name="Salamov A."/>
            <person name="Andreopoulos B."/>
            <person name="Baker S."/>
            <person name="Barry K."/>
            <person name="Bills G."/>
            <person name="Bluhm B."/>
            <person name="Cannon C."/>
            <person name="Castanera R."/>
            <person name="Culley D."/>
            <person name="Daum C."/>
            <person name="Ezra D."/>
            <person name="Gonzalez J."/>
            <person name="Henrissat B."/>
            <person name="Kuo A."/>
            <person name="Liang C."/>
            <person name="Lipzen A."/>
            <person name="Lutzoni F."/>
            <person name="Magnuson J."/>
            <person name="Mondo S."/>
            <person name="Nolan M."/>
            <person name="Ohm R."/>
            <person name="Pangilinan J."/>
            <person name="Park H.-J."/>
            <person name="Ramirez L."/>
            <person name="Alfaro M."/>
            <person name="Sun H."/>
            <person name="Tritt A."/>
            <person name="Yoshinaga Y."/>
            <person name="Zwiers L.-H."/>
            <person name="Turgeon B."/>
            <person name="Goodwin S."/>
            <person name="Spatafora J."/>
            <person name="Crous P."/>
            <person name="Grigoriev I."/>
        </authorList>
    </citation>
    <scope>NUCLEOTIDE SEQUENCE</scope>
    <source>
        <strain evidence="13">ATCC 36951</strain>
    </source>
</reference>
<evidence type="ECO:0000256" key="1">
    <source>
        <dbReference type="ARBA" id="ARBA00004191"/>
    </source>
</evidence>
<dbReference type="GO" id="GO:0000272">
    <property type="term" value="P:polysaccharide catabolic process"/>
    <property type="evidence" value="ECO:0007669"/>
    <property type="project" value="UniProtKB-KW"/>
</dbReference>
<dbReference type="RefSeq" id="XP_033670778.1">
    <property type="nucleotide sequence ID" value="XM_033805325.1"/>
</dbReference>
<dbReference type="Proteomes" id="UP000799537">
    <property type="component" value="Unassembled WGS sequence"/>
</dbReference>
<keyword evidence="10" id="KW-0624">Polysaccharide degradation</keyword>
<evidence type="ECO:0000256" key="6">
    <source>
        <dbReference type="ARBA" id="ARBA00022801"/>
    </source>
</evidence>
<feature type="region of interest" description="Disordered" evidence="11">
    <location>
        <begin position="84"/>
        <end position="172"/>
    </location>
</feature>
<dbReference type="GeneID" id="54558597"/>
<gene>
    <name evidence="13" type="ORF">M409DRAFT_20303</name>
</gene>
<keyword evidence="14" id="KW-1185">Reference proteome</keyword>
<sequence>MKLSLALLSAAVVVSAAQPHRHGHQHLHKEKRNPEAAPDYVSVPGPTAIVYVLNGQSISEDEVQQGIHNGSLVFAQNGQLSSAAPSTYQAPKTTEAPSSTQASSSAAPSSSSSTEQGKFHEPSFSIPWSKPSSSASAPSAPSYGGSSDSGDWGSDASGVDSEFPDGEISCDTFPSEYGAVPVEWTGLGGWTGIQSPGASGYGGYSNIMTVTSGGSCTEGSYCSYACPPGYQKSQWPTTQGSTGQSVGGLKCTGGKLHLTNPDLSNKLCMTGAEQVTILVQNKLSKNVAVCRTDYPGTESETVPVNVQPGGSSNLTCPDSEKYYSWSGGKTSAQYYVNPAGVPVSDACQWGDGSNPWGNFAPLNLGVGWSNGAAWLAIFQNSPTTDAKLQFSVEIQGHGMSGTCKYSNGEYCSGEGYDKCSRTTGCTVSISSGTATFVFSD</sequence>
<feature type="region of interest" description="Disordered" evidence="11">
    <location>
        <begin position="18"/>
        <end position="41"/>
    </location>
</feature>
<evidence type="ECO:0000256" key="10">
    <source>
        <dbReference type="ARBA" id="ARBA00023326"/>
    </source>
</evidence>
<protein>
    <submittedName>
        <fullName evidence="13">Glycoside hydrolase family 132 protein</fullName>
    </submittedName>
</protein>
<evidence type="ECO:0000256" key="3">
    <source>
        <dbReference type="ARBA" id="ARBA00022512"/>
    </source>
</evidence>
<dbReference type="Pfam" id="PF03856">
    <property type="entry name" value="SUN"/>
    <property type="match status" value="1"/>
</dbReference>